<dbReference type="EMBL" id="JAFHKP010000032">
    <property type="protein sequence ID" value="KAG5470969.1"/>
    <property type="molecule type" value="Genomic_DNA"/>
</dbReference>
<dbReference type="Proteomes" id="UP000674179">
    <property type="component" value="Chromosome 32"/>
</dbReference>
<gene>
    <name evidence="4" type="ORF">CUR178_02276</name>
</gene>
<dbReference type="InterPro" id="IPR015797">
    <property type="entry name" value="NUDIX_hydrolase-like_dom_sf"/>
</dbReference>
<evidence type="ECO:0000313" key="5">
    <source>
        <dbReference type="Proteomes" id="UP000674179"/>
    </source>
</evidence>
<dbReference type="RefSeq" id="XP_067690139.1">
    <property type="nucleotide sequence ID" value="XM_067834036.1"/>
</dbReference>
<accession>A0A836GCL7</accession>
<comment type="caution">
    <text evidence="4">The sequence shown here is derived from an EMBL/GenBank/DDBJ whole genome shotgun (WGS) entry which is preliminary data.</text>
</comment>
<evidence type="ECO:0000256" key="1">
    <source>
        <dbReference type="ARBA" id="ARBA00022801"/>
    </source>
</evidence>
<dbReference type="InterPro" id="IPR000086">
    <property type="entry name" value="NUDIX_hydrolase_dom"/>
</dbReference>
<dbReference type="OrthoDB" id="447842at2759"/>
<evidence type="ECO:0000256" key="2">
    <source>
        <dbReference type="SAM" id="MobiDB-lite"/>
    </source>
</evidence>
<dbReference type="KEGG" id="lenr:94169546"/>
<reference evidence="4 5" key="1">
    <citation type="submission" date="2021-02" db="EMBL/GenBank/DDBJ databases">
        <title>Leishmania (Mundinia) enrietti genome sequencing and assembly.</title>
        <authorList>
            <person name="Almutairi H."/>
            <person name="Gatherer D."/>
        </authorList>
    </citation>
    <scope>NUCLEOTIDE SEQUENCE [LARGE SCALE GENOMIC DNA]</scope>
    <source>
        <strain evidence="4">CUR178</strain>
    </source>
</reference>
<dbReference type="PROSITE" id="PS51462">
    <property type="entry name" value="NUDIX"/>
    <property type="match status" value="1"/>
</dbReference>
<dbReference type="GeneID" id="94169546"/>
<name>A0A836GCL7_LEIEN</name>
<keyword evidence="5" id="KW-1185">Reference proteome</keyword>
<dbReference type="GO" id="GO:0016787">
    <property type="term" value="F:hydrolase activity"/>
    <property type="evidence" value="ECO:0007669"/>
    <property type="project" value="UniProtKB-KW"/>
</dbReference>
<dbReference type="Pfam" id="PF00293">
    <property type="entry name" value="NUDIX"/>
    <property type="match status" value="1"/>
</dbReference>
<sequence>MELSPPPTRSEDLAEDGSSPLEFRPRRSSRHKRRPSYPPSNTPPHHMRGRTATATFSAQHPMDAAIANDYREYEGRKDGNSARSCHVKRRKLANEQAQLSAKEAKMVVVRGNDGFAYRRSIQVFFVNEKAQFLLCQPAGKCNVNFRQTVQGGSEGEESPQETARREVWEEIGLVLGRDATFVCEVRPLDAASGEEDAVRNENGEILSEFRRSFRYRSKTWRKLGIRGQELYPLLYMLEQKRIRHLDTCGWRRGVPSEFHSVEWGSLADLADKAPSTKKAVMESVCRAVAAAAKPFLESRGYPSAALANLISDEPATA</sequence>
<protein>
    <recommendedName>
        <fullName evidence="3">Nudix hydrolase domain-containing protein</fullName>
    </recommendedName>
</protein>
<feature type="domain" description="Nudix hydrolase" evidence="3">
    <location>
        <begin position="116"/>
        <end position="286"/>
    </location>
</feature>
<dbReference type="PROSITE" id="PS00893">
    <property type="entry name" value="NUDIX_BOX"/>
    <property type="match status" value="1"/>
</dbReference>
<organism evidence="4 5">
    <name type="scientific">Leishmania enriettii</name>
    <dbReference type="NCBI Taxonomy" id="5663"/>
    <lineage>
        <taxon>Eukaryota</taxon>
        <taxon>Discoba</taxon>
        <taxon>Euglenozoa</taxon>
        <taxon>Kinetoplastea</taxon>
        <taxon>Metakinetoplastina</taxon>
        <taxon>Trypanosomatida</taxon>
        <taxon>Trypanosomatidae</taxon>
        <taxon>Leishmaniinae</taxon>
        <taxon>Leishmania</taxon>
    </lineage>
</organism>
<evidence type="ECO:0000259" key="3">
    <source>
        <dbReference type="PROSITE" id="PS51462"/>
    </source>
</evidence>
<keyword evidence="1" id="KW-0378">Hydrolase</keyword>
<dbReference type="Gene3D" id="3.90.79.10">
    <property type="entry name" value="Nucleoside Triphosphate Pyrophosphohydrolase"/>
    <property type="match status" value="1"/>
</dbReference>
<dbReference type="AlphaFoldDB" id="A0A836GCL7"/>
<feature type="region of interest" description="Disordered" evidence="2">
    <location>
        <begin position="1"/>
        <end position="49"/>
    </location>
</feature>
<dbReference type="InterPro" id="IPR020084">
    <property type="entry name" value="NUDIX_hydrolase_CS"/>
</dbReference>
<dbReference type="SUPFAM" id="SSF55811">
    <property type="entry name" value="Nudix"/>
    <property type="match status" value="1"/>
</dbReference>
<feature type="compositionally biased region" description="Basic residues" evidence="2">
    <location>
        <begin position="26"/>
        <end position="35"/>
    </location>
</feature>
<proteinExistence type="predicted"/>
<evidence type="ECO:0000313" key="4">
    <source>
        <dbReference type="EMBL" id="KAG5470969.1"/>
    </source>
</evidence>